<dbReference type="Gene3D" id="3.50.50.60">
    <property type="entry name" value="FAD/NAD(P)-binding domain"/>
    <property type="match status" value="2"/>
</dbReference>
<dbReference type="AlphaFoldDB" id="A0AAJ0G9K8"/>
<keyword evidence="7" id="KW-1185">Reference proteome</keyword>
<accession>A0AAJ0G9K8</accession>
<dbReference type="EMBL" id="JAWDJX010000016">
    <property type="protein sequence ID" value="KAK3053491.1"/>
    <property type="molecule type" value="Genomic_DNA"/>
</dbReference>
<evidence type="ECO:0000256" key="4">
    <source>
        <dbReference type="ARBA" id="ARBA00023002"/>
    </source>
</evidence>
<dbReference type="SUPFAM" id="SSF51905">
    <property type="entry name" value="FAD/NAD(P)-binding domain"/>
    <property type="match status" value="3"/>
</dbReference>
<evidence type="ECO:0000313" key="6">
    <source>
        <dbReference type="EMBL" id="KAK3053491.1"/>
    </source>
</evidence>
<dbReference type="Pfam" id="PF00743">
    <property type="entry name" value="FMO-like"/>
    <property type="match status" value="1"/>
</dbReference>
<protein>
    <submittedName>
        <fullName evidence="6">Uncharacterized protein</fullName>
    </submittedName>
</protein>
<name>A0AAJ0G9K8_9PEZI</name>
<evidence type="ECO:0000256" key="2">
    <source>
        <dbReference type="ARBA" id="ARBA00022630"/>
    </source>
</evidence>
<organism evidence="6 7">
    <name type="scientific">Extremus antarcticus</name>
    <dbReference type="NCBI Taxonomy" id="702011"/>
    <lineage>
        <taxon>Eukaryota</taxon>
        <taxon>Fungi</taxon>
        <taxon>Dikarya</taxon>
        <taxon>Ascomycota</taxon>
        <taxon>Pezizomycotina</taxon>
        <taxon>Dothideomycetes</taxon>
        <taxon>Dothideomycetidae</taxon>
        <taxon>Mycosphaerellales</taxon>
        <taxon>Extremaceae</taxon>
        <taxon>Extremus</taxon>
    </lineage>
</organism>
<evidence type="ECO:0000256" key="1">
    <source>
        <dbReference type="ARBA" id="ARBA00010139"/>
    </source>
</evidence>
<dbReference type="InterPro" id="IPR020946">
    <property type="entry name" value="Flavin_mOase-like"/>
</dbReference>
<dbReference type="PANTHER" id="PTHR42877:SF2">
    <property type="entry name" value="FAD_NAD(P)-BINDING DOMAIN-CONTAINING PROTEIN"/>
    <property type="match status" value="1"/>
</dbReference>
<evidence type="ECO:0000256" key="3">
    <source>
        <dbReference type="ARBA" id="ARBA00022827"/>
    </source>
</evidence>
<proteinExistence type="inferred from homology"/>
<reference evidence="6" key="1">
    <citation type="submission" date="2023-04" db="EMBL/GenBank/DDBJ databases">
        <title>Black Yeasts Isolated from many extreme environments.</title>
        <authorList>
            <person name="Coleine C."/>
            <person name="Stajich J.E."/>
            <person name="Selbmann L."/>
        </authorList>
    </citation>
    <scope>NUCLEOTIDE SEQUENCE</scope>
    <source>
        <strain evidence="6">CCFEE 5312</strain>
    </source>
</reference>
<gene>
    <name evidence="6" type="ORF">LTR09_005660</name>
</gene>
<keyword evidence="4" id="KW-0560">Oxidoreductase</keyword>
<dbReference type="PANTHER" id="PTHR42877">
    <property type="entry name" value="L-ORNITHINE N(5)-MONOOXYGENASE-RELATED"/>
    <property type="match status" value="1"/>
</dbReference>
<dbReference type="GO" id="GO:0050660">
    <property type="term" value="F:flavin adenine dinucleotide binding"/>
    <property type="evidence" value="ECO:0007669"/>
    <property type="project" value="InterPro"/>
</dbReference>
<comment type="caution">
    <text evidence="6">The sequence shown here is derived from an EMBL/GenBank/DDBJ whole genome shotgun (WGS) entry which is preliminary data.</text>
</comment>
<comment type="similarity">
    <text evidence="1">Belongs to the FAD-binding monooxygenase family.</text>
</comment>
<dbReference type="GO" id="GO:0004499">
    <property type="term" value="F:N,N-dimethylaniline monooxygenase activity"/>
    <property type="evidence" value="ECO:0007669"/>
    <property type="project" value="InterPro"/>
</dbReference>
<feature type="region of interest" description="Disordered" evidence="5">
    <location>
        <begin position="294"/>
        <end position="322"/>
    </location>
</feature>
<keyword evidence="3" id="KW-0274">FAD</keyword>
<dbReference type="InterPro" id="IPR036188">
    <property type="entry name" value="FAD/NAD-bd_sf"/>
</dbReference>
<keyword evidence="2" id="KW-0285">Flavoprotein</keyword>
<evidence type="ECO:0000256" key="5">
    <source>
        <dbReference type="SAM" id="MobiDB-lite"/>
    </source>
</evidence>
<sequence length="609" mass="68751">MTTTQLSTPASDGEVPAIESVVDVSDVAKNGVYVNGLDAFTDAPAPPTVNDTHEYSDPYAIPLHDQLAFTPRKLRVITAGAGFSGLMLAHKFQHRFPEVQAFLEHKIFEARNDIGGTWLVNTYPGVQCDVPSHIYTFPFEPSPEWSYFYSSGPEIQSYIKRTAKKWDLTRDVQLNTKVISAVWQGESGEWKVTVEKDGVRRDEYAEVFISAQGVLDSYKWPNIPGIESFAGHRVHSADWDHGFDYSHKRVAVVGNGSSGVQIVPQLVKLPGTQVVNFARGSAWIYYRVPPSQHLGGKSADNNPAYSEDQKNEFRRNPESLKQHRKAMIARTNRAFKMFIKDSEGNKEAMRVAEEQMRGRLQHDPRLCEMLIPKWPLGCRRITPGEGYLEAFLEPNCELTQSPIERISEHAIHTADGKRYDIDVLVCATGFDVSFRPRFPTIGQGGVDLREYWAGHSPETYLSVAAPHMPNYFTLPGPRALAGHGSLLEALSWNGDYMVKWLKKMAEEDIKSIVLKTRIVRQLMSYGDEVHKRLVWTGECKSWYKQGTVDGKVTALFAGSGMLYKRLISDLRPEDFEIEYRSPNAWKFLGNGFTALEFDPDSDLAWYIEK</sequence>
<evidence type="ECO:0000313" key="7">
    <source>
        <dbReference type="Proteomes" id="UP001271007"/>
    </source>
</evidence>
<feature type="compositionally biased region" description="Basic and acidic residues" evidence="5">
    <location>
        <begin position="307"/>
        <end position="321"/>
    </location>
</feature>
<dbReference type="InterPro" id="IPR051209">
    <property type="entry name" value="FAD-bind_Monooxygenase_sf"/>
</dbReference>
<dbReference type="Proteomes" id="UP001271007">
    <property type="component" value="Unassembled WGS sequence"/>
</dbReference>
<dbReference type="GO" id="GO:0050661">
    <property type="term" value="F:NADP binding"/>
    <property type="evidence" value="ECO:0007669"/>
    <property type="project" value="InterPro"/>
</dbReference>